<evidence type="ECO:0000313" key="2">
    <source>
        <dbReference type="EMBL" id="KAE8305356.1"/>
    </source>
</evidence>
<protein>
    <submittedName>
        <fullName evidence="2">Ankyrin repeat protein 1</fullName>
    </submittedName>
</protein>
<dbReference type="VEuPathDB" id="GiardiaDB:GL50803_112572"/>
<gene>
    <name evidence="2" type="ORF">GL50803_00112572</name>
</gene>
<feature type="compositionally biased region" description="Polar residues" evidence="1">
    <location>
        <begin position="454"/>
        <end position="477"/>
    </location>
</feature>
<feature type="compositionally biased region" description="Polar residues" evidence="1">
    <location>
        <begin position="200"/>
        <end position="209"/>
    </location>
</feature>
<feature type="compositionally biased region" description="Basic and acidic residues" evidence="1">
    <location>
        <begin position="282"/>
        <end position="291"/>
    </location>
</feature>
<dbReference type="PROSITE" id="PS50088">
    <property type="entry name" value="ANK_REPEAT"/>
    <property type="match status" value="1"/>
</dbReference>
<dbReference type="Pfam" id="PF12796">
    <property type="entry name" value="Ank_2"/>
    <property type="match status" value="1"/>
</dbReference>
<dbReference type="SMART" id="SM00248">
    <property type="entry name" value="ANK"/>
    <property type="match status" value="4"/>
</dbReference>
<dbReference type="PROSITE" id="PS50297">
    <property type="entry name" value="ANK_REP_REGION"/>
    <property type="match status" value="1"/>
</dbReference>
<feature type="region of interest" description="Disordered" evidence="1">
    <location>
        <begin position="196"/>
        <end position="228"/>
    </location>
</feature>
<dbReference type="InterPro" id="IPR036770">
    <property type="entry name" value="Ankyrin_rpt-contain_sf"/>
</dbReference>
<comment type="caution">
    <text evidence="2">The sequence shown here is derived from an EMBL/GenBank/DDBJ whole genome shotgun (WGS) entry which is preliminary data.</text>
</comment>
<dbReference type="SUPFAM" id="SSF48403">
    <property type="entry name" value="Ankyrin repeat"/>
    <property type="match status" value="1"/>
</dbReference>
<dbReference type="EMBL" id="AACB03000001">
    <property type="protein sequence ID" value="KAE8305356.1"/>
    <property type="molecule type" value="Genomic_DNA"/>
</dbReference>
<dbReference type="HOGENOM" id="CLU_573001_0_0_1"/>
<dbReference type="PANTHER" id="PTHR24184:SF11">
    <property type="entry name" value="ANKYRIN REPEAT AND SOCS BOX CONTAINING 3"/>
    <property type="match status" value="1"/>
</dbReference>
<feature type="region of interest" description="Disordered" evidence="1">
    <location>
        <begin position="282"/>
        <end position="311"/>
    </location>
</feature>
<dbReference type="Proteomes" id="UP000001548">
    <property type="component" value="Unassembled WGS sequence"/>
</dbReference>
<organism evidence="2 3">
    <name type="scientific">Giardia intestinalis (strain ATCC 50803 / WB clone C6)</name>
    <name type="common">Giardia lamblia</name>
    <dbReference type="NCBI Taxonomy" id="184922"/>
    <lineage>
        <taxon>Eukaryota</taxon>
        <taxon>Metamonada</taxon>
        <taxon>Diplomonadida</taxon>
        <taxon>Hexamitidae</taxon>
        <taxon>Giardiinae</taxon>
        <taxon>Giardia</taxon>
    </lineage>
</organism>
<dbReference type="InterPro" id="IPR002110">
    <property type="entry name" value="Ankyrin_rpt"/>
</dbReference>
<keyword evidence="3" id="KW-1185">Reference proteome</keyword>
<feature type="region of interest" description="Disordered" evidence="1">
    <location>
        <begin position="442"/>
        <end position="477"/>
    </location>
</feature>
<reference evidence="2 3" key="1">
    <citation type="journal article" date="2007" name="Science">
        <title>Genomic minimalism in the early diverging intestinal parasite Giardia lamblia.</title>
        <authorList>
            <person name="Morrison H.G."/>
            <person name="McArthur A.G."/>
            <person name="Gillin F.D."/>
            <person name="Aley S.B."/>
            <person name="Adam R.D."/>
            <person name="Olsen G.J."/>
            <person name="Best A.A."/>
            <person name="Cande W.Z."/>
            <person name="Chen F."/>
            <person name="Cipriano M.J."/>
            <person name="Davids B.J."/>
            <person name="Dawson S.C."/>
            <person name="Elmendorf H.G."/>
            <person name="Hehl A.B."/>
            <person name="Holder M.E."/>
            <person name="Huse S.M."/>
            <person name="Kim U.U."/>
            <person name="Lasek-Nesselquist E."/>
            <person name="Manning G."/>
            <person name="Nigam A."/>
            <person name="Nixon J.E."/>
            <person name="Palm D."/>
            <person name="Passamaneck N.E."/>
            <person name="Prabhu A."/>
            <person name="Reich C.I."/>
            <person name="Reiner D.S."/>
            <person name="Samuelson J."/>
            <person name="Svard S.G."/>
            <person name="Sogin M.L."/>
        </authorList>
    </citation>
    <scope>NUCLEOTIDE SEQUENCE [LARGE SCALE GENOMIC DNA]</scope>
    <source>
        <strain evidence="2 3">WB C6</strain>
    </source>
</reference>
<name>D3KGJ4_GIAIC</name>
<sequence length="477" mass="52501">MSFRDPDQWFCAIRERNLEAIKANAERFAGARGPHGETGLMLAAKLNIPEVVFFLAPREKGCYNHDGDTALKLAMDEHNFACIDELLHYEIHLKTSKGSTPLHSAVRQNLLGYLSVLVRYWKSTPDGQGLSALDLAAQLGHDEAAEYLLKHGSFTHQEAEHASEVARGANHYMLARSILSVAAQFCDQSATESRRAMVSHHQSSRSIGKSITEDSAHGPSLPLPISDRSRSFRHSYLDKDNTETLASTPELYAFNCPRCRTMFESMAKRLKETTAECRRLKEELSRRHASDKGSSSTSALVEKTPDPKPIGLKTTLAETAPPVRAPQMPFLSFDTDNNAPGEPSGSSFSIAIGHDNPQSSILVPPTITHGLDRQNISGRAESTNHSLRSIRGGGPSLHSVERNNPLHTPEYYNATNQSPSYLQRIAALRSQASATPLQVPERAVSHNLNRKVSPLTQDNSTYSISSLRPSSYETTSH</sequence>
<dbReference type="AlphaFoldDB" id="D3KGJ4"/>
<accession>D3KGJ4</accession>
<proteinExistence type="predicted"/>
<dbReference type="OMA" id="CRTMFES"/>
<feature type="region of interest" description="Disordered" evidence="1">
    <location>
        <begin position="381"/>
        <end position="401"/>
    </location>
</feature>
<dbReference type="Gene3D" id="1.25.40.20">
    <property type="entry name" value="Ankyrin repeat-containing domain"/>
    <property type="match status" value="1"/>
</dbReference>
<evidence type="ECO:0000256" key="1">
    <source>
        <dbReference type="SAM" id="MobiDB-lite"/>
    </source>
</evidence>
<dbReference type="PANTHER" id="PTHR24184">
    <property type="entry name" value="SI:CH211-189E2.2"/>
    <property type="match status" value="1"/>
</dbReference>
<evidence type="ECO:0000313" key="3">
    <source>
        <dbReference type="Proteomes" id="UP000001548"/>
    </source>
</evidence>